<dbReference type="AlphaFoldDB" id="A0A8D8V8A5"/>
<sequence length="119" mass="13749">MSLYLLTYLIPLILFYVGMLAIFFFSVFSRSSRVDVCLSVFSIYLTLVPRLFSLLLLSYPLSHSFSTFSLVFPLLFFLALPYFLLSFPRSSRLFSQHDQTTAIFSLAFSLKSRQPSLFL</sequence>
<accession>A0A8D8V8A5</accession>
<feature type="transmembrane region" description="Helical" evidence="1">
    <location>
        <begin position="6"/>
        <end position="29"/>
    </location>
</feature>
<feature type="transmembrane region" description="Helical" evidence="1">
    <location>
        <begin position="65"/>
        <end position="85"/>
    </location>
</feature>
<keyword evidence="1" id="KW-0812">Transmembrane</keyword>
<reference evidence="2" key="1">
    <citation type="submission" date="2021-05" db="EMBL/GenBank/DDBJ databases">
        <authorList>
            <person name="Alioto T."/>
            <person name="Alioto T."/>
            <person name="Gomez Garrido J."/>
        </authorList>
    </citation>
    <scope>NUCLEOTIDE SEQUENCE</scope>
</reference>
<proteinExistence type="predicted"/>
<feature type="transmembrane region" description="Helical" evidence="1">
    <location>
        <begin position="36"/>
        <end position="59"/>
    </location>
</feature>
<protein>
    <submittedName>
        <fullName evidence="2">Uncharacterized protein</fullName>
    </submittedName>
</protein>
<name>A0A8D8V8A5_9HEMI</name>
<evidence type="ECO:0000256" key="1">
    <source>
        <dbReference type="SAM" id="Phobius"/>
    </source>
</evidence>
<evidence type="ECO:0000313" key="2">
    <source>
        <dbReference type="EMBL" id="CAG6716472.1"/>
    </source>
</evidence>
<keyword evidence="1" id="KW-1133">Transmembrane helix</keyword>
<dbReference type="EMBL" id="HBUF01354542">
    <property type="protein sequence ID" value="CAG6716472.1"/>
    <property type="molecule type" value="Transcribed_RNA"/>
</dbReference>
<keyword evidence="1" id="KW-0472">Membrane</keyword>
<organism evidence="2">
    <name type="scientific">Cacopsylla melanoneura</name>
    <dbReference type="NCBI Taxonomy" id="428564"/>
    <lineage>
        <taxon>Eukaryota</taxon>
        <taxon>Metazoa</taxon>
        <taxon>Ecdysozoa</taxon>
        <taxon>Arthropoda</taxon>
        <taxon>Hexapoda</taxon>
        <taxon>Insecta</taxon>
        <taxon>Pterygota</taxon>
        <taxon>Neoptera</taxon>
        <taxon>Paraneoptera</taxon>
        <taxon>Hemiptera</taxon>
        <taxon>Sternorrhyncha</taxon>
        <taxon>Psylloidea</taxon>
        <taxon>Psyllidae</taxon>
        <taxon>Psyllinae</taxon>
        <taxon>Cacopsylla</taxon>
    </lineage>
</organism>